<feature type="region of interest" description="Disordered" evidence="1">
    <location>
        <begin position="79"/>
        <end position="111"/>
    </location>
</feature>
<feature type="compositionally biased region" description="Polar residues" evidence="1">
    <location>
        <begin position="86"/>
        <end position="96"/>
    </location>
</feature>
<accession>A0A4U0TQS8</accession>
<feature type="compositionally biased region" description="Polar residues" evidence="1">
    <location>
        <begin position="211"/>
        <end position="232"/>
    </location>
</feature>
<name>A0A4U0TQS8_9PEZI</name>
<feature type="region of interest" description="Disordered" evidence="1">
    <location>
        <begin position="47"/>
        <end position="66"/>
    </location>
</feature>
<feature type="region of interest" description="Disordered" evidence="1">
    <location>
        <begin position="128"/>
        <end position="257"/>
    </location>
</feature>
<evidence type="ECO:0000256" key="1">
    <source>
        <dbReference type="SAM" id="MobiDB-lite"/>
    </source>
</evidence>
<dbReference type="EMBL" id="NAJL01000046">
    <property type="protein sequence ID" value="TKA24256.1"/>
    <property type="molecule type" value="Genomic_DNA"/>
</dbReference>
<feature type="compositionally biased region" description="Polar residues" evidence="1">
    <location>
        <begin position="128"/>
        <end position="139"/>
    </location>
</feature>
<evidence type="ECO:0000313" key="2">
    <source>
        <dbReference type="EMBL" id="TKA24256.1"/>
    </source>
</evidence>
<feature type="compositionally biased region" description="Pro residues" evidence="1">
    <location>
        <begin position="188"/>
        <end position="200"/>
    </location>
</feature>
<keyword evidence="3" id="KW-1185">Reference proteome</keyword>
<protein>
    <submittedName>
        <fullName evidence="2">Uncharacterized protein</fullName>
    </submittedName>
</protein>
<feature type="region of interest" description="Disordered" evidence="1">
    <location>
        <begin position="1"/>
        <end position="41"/>
    </location>
</feature>
<organism evidence="2 3">
    <name type="scientific">Salinomyces thailandicus</name>
    <dbReference type="NCBI Taxonomy" id="706561"/>
    <lineage>
        <taxon>Eukaryota</taxon>
        <taxon>Fungi</taxon>
        <taxon>Dikarya</taxon>
        <taxon>Ascomycota</taxon>
        <taxon>Pezizomycotina</taxon>
        <taxon>Dothideomycetes</taxon>
        <taxon>Dothideomycetidae</taxon>
        <taxon>Mycosphaerellales</taxon>
        <taxon>Teratosphaeriaceae</taxon>
        <taxon>Salinomyces</taxon>
    </lineage>
</organism>
<comment type="caution">
    <text evidence="2">The sequence shown here is derived from an EMBL/GenBank/DDBJ whole genome shotgun (WGS) entry which is preliminary data.</text>
</comment>
<dbReference type="Proteomes" id="UP000308549">
    <property type="component" value="Unassembled WGS sequence"/>
</dbReference>
<feature type="compositionally biased region" description="Polar residues" evidence="1">
    <location>
        <begin position="171"/>
        <end position="180"/>
    </location>
</feature>
<proteinExistence type="predicted"/>
<gene>
    <name evidence="2" type="ORF">B0A50_06020</name>
</gene>
<dbReference type="OrthoDB" id="5391950at2759"/>
<feature type="compositionally biased region" description="Low complexity" evidence="1">
    <location>
        <begin position="149"/>
        <end position="165"/>
    </location>
</feature>
<sequence length="321" mass="34757">MILSQYRNQAYQTPTPQENSLGPPPLQPSPKRKRADSERAVTPLQIDTAQQHYGLESESDTVLDSPRTKVAERLSYLDIKPPSPQVVVSSLETSNAPRKRLKQQPPPPFDQEVSSYAVGGASLMTPESHQAVFSRSTTPLEIEETPDCSLGAASLSSSPLDPAHSVRQALGSASTEGTKTSPRKRLASPPPVPAPAPDVSPLPKRKDASDNILTSSPSSQDSLPFDPTSLTWQEEEITGHDIDATSGDDDGLGINGIGFKPTPAIAYARSQKRRQQISEWRAREAREARQKRIERRRGAGGGGLNEDAGGVRRTVRFEEVG</sequence>
<reference evidence="2 3" key="1">
    <citation type="submission" date="2017-03" db="EMBL/GenBank/DDBJ databases">
        <title>Genomes of endolithic fungi from Antarctica.</title>
        <authorList>
            <person name="Coleine C."/>
            <person name="Masonjones S."/>
            <person name="Stajich J.E."/>
        </authorList>
    </citation>
    <scope>NUCLEOTIDE SEQUENCE [LARGE SCALE GENOMIC DNA]</scope>
    <source>
        <strain evidence="2 3">CCFEE 6315</strain>
    </source>
</reference>
<dbReference type="AlphaFoldDB" id="A0A4U0TQS8"/>
<evidence type="ECO:0000313" key="3">
    <source>
        <dbReference type="Proteomes" id="UP000308549"/>
    </source>
</evidence>
<feature type="compositionally biased region" description="Polar residues" evidence="1">
    <location>
        <begin position="1"/>
        <end position="20"/>
    </location>
</feature>
<feature type="region of interest" description="Disordered" evidence="1">
    <location>
        <begin position="291"/>
        <end position="321"/>
    </location>
</feature>